<keyword evidence="3 4" id="KW-0687">Ribonucleoprotein</keyword>
<accession>A0A0G4FE44</accession>
<dbReference type="Gene3D" id="1.10.287.10">
    <property type="entry name" value="S15/NS1, RNA-binding"/>
    <property type="match status" value="1"/>
</dbReference>
<dbReference type="SMART" id="SM01387">
    <property type="entry name" value="Ribosomal_S15"/>
    <property type="match status" value="1"/>
</dbReference>
<keyword evidence="2 4" id="KW-0689">Ribosomal protein</keyword>
<dbReference type="OrthoDB" id="364880at2759"/>
<evidence type="ECO:0000256" key="3">
    <source>
        <dbReference type="ARBA" id="ARBA00023274"/>
    </source>
</evidence>
<reference evidence="6 7" key="1">
    <citation type="submission" date="2014-11" db="EMBL/GenBank/DDBJ databases">
        <authorList>
            <person name="Zhu J."/>
            <person name="Qi W."/>
            <person name="Song R."/>
        </authorList>
    </citation>
    <scope>NUCLEOTIDE SEQUENCE [LARGE SCALE GENOMIC DNA]</scope>
</reference>
<dbReference type="HAMAP" id="MF_01343_B">
    <property type="entry name" value="Ribosomal_uS15_B"/>
    <property type="match status" value="1"/>
</dbReference>
<dbReference type="GO" id="GO:0003735">
    <property type="term" value="F:structural constituent of ribosome"/>
    <property type="evidence" value="ECO:0007669"/>
    <property type="project" value="InterPro"/>
</dbReference>
<dbReference type="GO" id="GO:1990904">
    <property type="term" value="C:ribonucleoprotein complex"/>
    <property type="evidence" value="ECO:0007669"/>
    <property type="project" value="UniProtKB-KW"/>
</dbReference>
<dbReference type="SMR" id="A0A0G4FE44"/>
<dbReference type="VEuPathDB" id="CryptoDB:Vbra_5759"/>
<evidence type="ECO:0000256" key="2">
    <source>
        <dbReference type="ARBA" id="ARBA00022980"/>
    </source>
</evidence>
<dbReference type="PANTHER" id="PTHR23321:SF26">
    <property type="entry name" value="SMALL RIBOSOMAL SUBUNIT PROTEIN US15M"/>
    <property type="match status" value="1"/>
</dbReference>
<dbReference type="GO" id="GO:0006412">
    <property type="term" value="P:translation"/>
    <property type="evidence" value="ECO:0007669"/>
    <property type="project" value="InterPro"/>
</dbReference>
<organism evidence="6 7">
    <name type="scientific">Vitrella brassicaformis (strain CCMP3155)</name>
    <dbReference type="NCBI Taxonomy" id="1169540"/>
    <lineage>
        <taxon>Eukaryota</taxon>
        <taxon>Sar</taxon>
        <taxon>Alveolata</taxon>
        <taxon>Colpodellida</taxon>
        <taxon>Vitrellaceae</taxon>
        <taxon>Vitrella</taxon>
    </lineage>
</organism>
<dbReference type="STRING" id="1169540.A0A0G4FE44"/>
<sequence>MSVDRLSDVADDMPAPVKRVTAFDDEVMTDDERQKMAKLSPEKREEMELIKARAKELATRQKDPWQVEQSDLEPAGPYVYQKQVQLARAPYRRHTRDTGSPEFQIASYTARIKYLTEHMKLNRKDFASRRGLVGLVNKRRRMLKYLGRTKPDIYKTVLETLGLRPVILPGTVESQQRKVKYAQFKNVKKYKRTLADKRKKEEEKERMRLEFEFREERRRERARLASARDERQFEMEGAAMED</sequence>
<dbReference type="InParanoid" id="A0A0G4FE44"/>
<keyword evidence="7" id="KW-1185">Reference proteome</keyword>
<evidence type="ECO:0000256" key="5">
    <source>
        <dbReference type="SAM" id="Coils"/>
    </source>
</evidence>
<evidence type="ECO:0000313" key="7">
    <source>
        <dbReference type="Proteomes" id="UP000041254"/>
    </source>
</evidence>
<dbReference type="AlphaFoldDB" id="A0A0G4FE44"/>
<evidence type="ECO:0000256" key="1">
    <source>
        <dbReference type="ARBA" id="ARBA00008434"/>
    </source>
</evidence>
<proteinExistence type="inferred from homology"/>
<dbReference type="PANTHER" id="PTHR23321">
    <property type="entry name" value="RIBOSOMAL PROTEIN S15, BACTERIAL AND ORGANELLAR"/>
    <property type="match status" value="1"/>
</dbReference>
<dbReference type="NCBIfam" id="TIGR00952">
    <property type="entry name" value="S15_bact"/>
    <property type="match status" value="1"/>
</dbReference>
<dbReference type="InterPro" id="IPR009068">
    <property type="entry name" value="uS15_NS1_RNA-bd_sf"/>
</dbReference>
<name>A0A0G4FE44_VITBC</name>
<dbReference type="PROSITE" id="PS00362">
    <property type="entry name" value="RIBOSOMAL_S15"/>
    <property type="match status" value="1"/>
</dbReference>
<dbReference type="Proteomes" id="UP000041254">
    <property type="component" value="Unassembled WGS sequence"/>
</dbReference>
<keyword evidence="5" id="KW-0175">Coiled coil</keyword>
<dbReference type="Pfam" id="PF00312">
    <property type="entry name" value="Ribosomal_S15"/>
    <property type="match status" value="1"/>
</dbReference>
<evidence type="ECO:0000313" key="6">
    <source>
        <dbReference type="EMBL" id="CEM11235.1"/>
    </source>
</evidence>
<gene>
    <name evidence="6" type="ORF">Vbra_5759</name>
</gene>
<dbReference type="InterPro" id="IPR005290">
    <property type="entry name" value="Ribosomal_uS15_bac-type"/>
</dbReference>
<dbReference type="SUPFAM" id="SSF47060">
    <property type="entry name" value="S15/NS1 RNA-binding domain"/>
    <property type="match status" value="1"/>
</dbReference>
<evidence type="ECO:0008006" key="8">
    <source>
        <dbReference type="Google" id="ProtNLM"/>
    </source>
</evidence>
<comment type="similarity">
    <text evidence="1 4">Belongs to the universal ribosomal protein uS15 family.</text>
</comment>
<dbReference type="CDD" id="cd00353">
    <property type="entry name" value="Ribosomal_S15p_S13e"/>
    <property type="match status" value="1"/>
</dbReference>
<protein>
    <recommendedName>
        <fullName evidence="8">Ribosomal protein S15</fullName>
    </recommendedName>
</protein>
<evidence type="ECO:0000256" key="4">
    <source>
        <dbReference type="RuleBase" id="RU003919"/>
    </source>
</evidence>
<dbReference type="GO" id="GO:0005840">
    <property type="term" value="C:ribosome"/>
    <property type="evidence" value="ECO:0007669"/>
    <property type="project" value="UniProtKB-KW"/>
</dbReference>
<feature type="coiled-coil region" evidence="5">
    <location>
        <begin position="187"/>
        <end position="219"/>
    </location>
</feature>
<dbReference type="InterPro" id="IPR000589">
    <property type="entry name" value="Ribosomal_uS15"/>
</dbReference>
<dbReference type="PhylomeDB" id="A0A0G4FE44"/>
<dbReference type="GO" id="GO:0005737">
    <property type="term" value="C:cytoplasm"/>
    <property type="evidence" value="ECO:0007669"/>
    <property type="project" value="UniProtKB-ARBA"/>
</dbReference>
<dbReference type="EMBL" id="CDMY01000412">
    <property type="protein sequence ID" value="CEM11235.1"/>
    <property type="molecule type" value="Genomic_DNA"/>
</dbReference>